<accession>A0A0D2AKQ5</accession>
<dbReference type="RefSeq" id="XP_016245753.1">
    <property type="nucleotide sequence ID" value="XM_016395897.1"/>
</dbReference>
<dbReference type="InterPro" id="IPR047121">
    <property type="entry name" value="YjiB-like"/>
</dbReference>
<dbReference type="Proteomes" id="UP000054466">
    <property type="component" value="Unassembled WGS sequence"/>
</dbReference>
<dbReference type="HOGENOM" id="CLU_084522_0_0_1"/>
<dbReference type="PANTHER" id="PTHR36448">
    <property type="entry name" value="BLR7373 PROTEIN"/>
    <property type="match status" value="1"/>
</dbReference>
<sequence length="260" mass="28772">MSGHCTCHVVIGNRGDSTSRSALDSPKDDHALYNAHSHRTTDHTVAEVKAYHLPPTAKIPNSPYPLLHYRNALPGGKERNMQLAFYDRFVKNGWSVQWMTRYGKTQSSRYHSSAYECMAVLNSTTIIRFGVADTFDDLEENTNGLGKEDGGADLKAKPGDVFVNPAGVSHKTYNTPPLEEFKLLTPGDTHRITAEDERATIEEVKVSGFCIIGCYPNGSVWDWAFGGDSEGNYETVWAVPKPEKDPIFSTTSEGLVGLWK</sequence>
<name>A0A0D2AKQ5_9EURO</name>
<proteinExistence type="predicted"/>
<dbReference type="SUPFAM" id="SSF51182">
    <property type="entry name" value="RmlC-like cupins"/>
    <property type="match status" value="1"/>
</dbReference>
<evidence type="ECO:0000313" key="2">
    <source>
        <dbReference type="Proteomes" id="UP000054466"/>
    </source>
</evidence>
<dbReference type="EMBL" id="KN847044">
    <property type="protein sequence ID" value="KIW25537.1"/>
    <property type="molecule type" value="Genomic_DNA"/>
</dbReference>
<dbReference type="InterPro" id="IPR011051">
    <property type="entry name" value="RmlC_Cupin_sf"/>
</dbReference>
<reference evidence="1 2" key="1">
    <citation type="submission" date="2015-01" db="EMBL/GenBank/DDBJ databases">
        <title>The Genome Sequence of Cladophialophora immunda CBS83496.</title>
        <authorList>
            <consortium name="The Broad Institute Genomics Platform"/>
            <person name="Cuomo C."/>
            <person name="de Hoog S."/>
            <person name="Gorbushina A."/>
            <person name="Stielow B."/>
            <person name="Teixiera M."/>
            <person name="Abouelleil A."/>
            <person name="Chapman S.B."/>
            <person name="Priest M."/>
            <person name="Young S.K."/>
            <person name="Wortman J."/>
            <person name="Nusbaum C."/>
            <person name="Birren B."/>
        </authorList>
    </citation>
    <scope>NUCLEOTIDE SEQUENCE [LARGE SCALE GENOMIC DNA]</scope>
    <source>
        <strain evidence="1 2">CBS 83496</strain>
    </source>
</reference>
<dbReference type="PANTHER" id="PTHR36448:SF3">
    <property type="entry name" value="CUPIN TYPE-2 DOMAIN-CONTAINING PROTEIN"/>
    <property type="match status" value="1"/>
</dbReference>
<dbReference type="OrthoDB" id="2446447at2759"/>
<dbReference type="CDD" id="cd02219">
    <property type="entry name" value="cupin_YjlB-like"/>
    <property type="match status" value="1"/>
</dbReference>
<gene>
    <name evidence="1" type="ORF">PV07_08703</name>
</gene>
<dbReference type="AlphaFoldDB" id="A0A0D2AKQ5"/>
<protein>
    <recommendedName>
        <fullName evidence="3">Cupin type-1 domain-containing protein</fullName>
    </recommendedName>
</protein>
<evidence type="ECO:0008006" key="3">
    <source>
        <dbReference type="Google" id="ProtNLM"/>
    </source>
</evidence>
<dbReference type="VEuPathDB" id="FungiDB:PV07_08703"/>
<organism evidence="1 2">
    <name type="scientific">Cladophialophora immunda</name>
    <dbReference type="NCBI Taxonomy" id="569365"/>
    <lineage>
        <taxon>Eukaryota</taxon>
        <taxon>Fungi</taxon>
        <taxon>Dikarya</taxon>
        <taxon>Ascomycota</taxon>
        <taxon>Pezizomycotina</taxon>
        <taxon>Eurotiomycetes</taxon>
        <taxon>Chaetothyriomycetidae</taxon>
        <taxon>Chaetothyriales</taxon>
        <taxon>Herpotrichiellaceae</taxon>
        <taxon>Cladophialophora</taxon>
    </lineage>
</organism>
<evidence type="ECO:0000313" key="1">
    <source>
        <dbReference type="EMBL" id="KIW25537.1"/>
    </source>
</evidence>
<keyword evidence="2" id="KW-1185">Reference proteome</keyword>
<dbReference type="GeneID" id="27347897"/>